<feature type="region of interest" description="Disordered" evidence="1">
    <location>
        <begin position="1"/>
        <end position="39"/>
    </location>
</feature>
<sequence length="39" mass="3796">MTPAMALATTMATATATATGRDTTTPDAGSSVPGVEKRG</sequence>
<keyword evidence="3" id="KW-1185">Reference proteome</keyword>
<accession>A0A1G6GF06</accession>
<protein>
    <submittedName>
        <fullName evidence="2">Uncharacterized protein</fullName>
    </submittedName>
</protein>
<organism evidence="2 3">
    <name type="scientific">Raineyella antarctica</name>
    <dbReference type="NCBI Taxonomy" id="1577474"/>
    <lineage>
        <taxon>Bacteria</taxon>
        <taxon>Bacillati</taxon>
        <taxon>Actinomycetota</taxon>
        <taxon>Actinomycetes</taxon>
        <taxon>Propionibacteriales</taxon>
        <taxon>Propionibacteriaceae</taxon>
        <taxon>Raineyella</taxon>
    </lineage>
</organism>
<dbReference type="AlphaFoldDB" id="A0A1G6GF06"/>
<name>A0A1G6GF06_9ACTN</name>
<reference evidence="2 3" key="1">
    <citation type="submission" date="2016-06" db="EMBL/GenBank/DDBJ databases">
        <authorList>
            <person name="Olsen C.W."/>
            <person name="Carey S."/>
            <person name="Hinshaw L."/>
            <person name="Karasin A.I."/>
        </authorList>
    </citation>
    <scope>NUCLEOTIDE SEQUENCE [LARGE SCALE GENOMIC DNA]</scope>
    <source>
        <strain evidence="2 3">LZ-22</strain>
    </source>
</reference>
<feature type="compositionally biased region" description="Low complexity" evidence="1">
    <location>
        <begin position="1"/>
        <end position="29"/>
    </location>
</feature>
<evidence type="ECO:0000313" key="2">
    <source>
        <dbReference type="EMBL" id="SDB80550.1"/>
    </source>
</evidence>
<dbReference type="Proteomes" id="UP000199086">
    <property type="component" value="Unassembled WGS sequence"/>
</dbReference>
<evidence type="ECO:0000256" key="1">
    <source>
        <dbReference type="SAM" id="MobiDB-lite"/>
    </source>
</evidence>
<dbReference type="EMBL" id="FMYF01000002">
    <property type="protein sequence ID" value="SDB80550.1"/>
    <property type="molecule type" value="Genomic_DNA"/>
</dbReference>
<gene>
    <name evidence="2" type="ORF">GA0111570_102341</name>
</gene>
<proteinExistence type="predicted"/>
<evidence type="ECO:0000313" key="3">
    <source>
        <dbReference type="Proteomes" id="UP000199086"/>
    </source>
</evidence>